<dbReference type="Pfam" id="PF25917">
    <property type="entry name" value="BSH_RND"/>
    <property type="match status" value="1"/>
</dbReference>
<comment type="caution">
    <text evidence="9">The sequence shown here is derived from an EMBL/GenBank/DDBJ whole genome shotgun (WGS) entry which is preliminary data.</text>
</comment>
<evidence type="ECO:0000259" key="8">
    <source>
        <dbReference type="Pfam" id="PF26002"/>
    </source>
</evidence>
<dbReference type="InterPro" id="IPR006143">
    <property type="entry name" value="RND_pump_MFP"/>
</dbReference>
<dbReference type="RefSeq" id="WP_254151349.1">
    <property type="nucleotide sequence ID" value="NZ_JAHESD010000001.1"/>
</dbReference>
<dbReference type="Gene3D" id="1.10.287.470">
    <property type="entry name" value="Helix hairpin bin"/>
    <property type="match status" value="1"/>
</dbReference>
<dbReference type="Proteomes" id="UP000772618">
    <property type="component" value="Unassembled WGS sequence"/>
</dbReference>
<feature type="compositionally biased region" description="Low complexity" evidence="5">
    <location>
        <begin position="364"/>
        <end position="381"/>
    </location>
</feature>
<organism evidence="9 10">
    <name type="scientific">Chryseosolibacter indicus</name>
    <dbReference type="NCBI Taxonomy" id="2782351"/>
    <lineage>
        <taxon>Bacteria</taxon>
        <taxon>Pseudomonadati</taxon>
        <taxon>Bacteroidota</taxon>
        <taxon>Cytophagia</taxon>
        <taxon>Cytophagales</taxon>
        <taxon>Chryseotaleaceae</taxon>
        <taxon>Chryseosolibacter</taxon>
    </lineage>
</organism>
<evidence type="ECO:0000256" key="2">
    <source>
        <dbReference type="ARBA" id="ARBA00009477"/>
    </source>
</evidence>
<feature type="domain" description="AprE-like beta-barrel" evidence="8">
    <location>
        <begin position="247"/>
        <end position="338"/>
    </location>
</feature>
<dbReference type="SUPFAM" id="SSF111369">
    <property type="entry name" value="HlyD-like secretion proteins"/>
    <property type="match status" value="2"/>
</dbReference>
<gene>
    <name evidence="9" type="ORF">KK060_00055</name>
</gene>
<keyword evidence="6" id="KW-1133">Transmembrane helix</keyword>
<comment type="subcellular location">
    <subcellularLocation>
        <location evidence="1">Cell envelope</location>
    </subcellularLocation>
</comment>
<evidence type="ECO:0000256" key="3">
    <source>
        <dbReference type="ARBA" id="ARBA00023054"/>
    </source>
</evidence>
<feature type="transmembrane region" description="Helical" evidence="6">
    <location>
        <begin position="12"/>
        <end position="35"/>
    </location>
</feature>
<feature type="region of interest" description="Disordered" evidence="5">
    <location>
        <begin position="355"/>
        <end position="383"/>
    </location>
</feature>
<evidence type="ECO:0000259" key="7">
    <source>
        <dbReference type="Pfam" id="PF25917"/>
    </source>
</evidence>
<sequence>MAKQTRKSNKTIYWLIGAVVILLIFIVVGKSAGWIGKPKELEVDLAKAKRATIIEKVSASGTVQPVTEVKIAPEVSGEIIDLLVEEGDSVTRAQTLVKIRPDTWQSQLERAEAGLSQQRANLEQSVASLERAKATFIRAEQDFKRQEKLYNEKVIADADWQLAKQNYEIAKSDRASAEQAVEASKYIIRSTEASLREARENYRKTSVVAPMNGIVSKLIVRKGERVVGTATMAGTEMLRIADLNQMEIRVNVNENDIVRVSVGDTAIIDVDAYSNVNKQFKGVVTLIANTAKDKLSADAITEFEVRILILRDSYADLIKEGNRFPFRPGMTASVDIITTRKDNVLSVPLASVTTRGADGSKAEGGNNQGPQQNGQNQGSQQEKQVKQADKVVLFINDKGTAKMIEVKTGISDFDNIEILSGISDSTEVVTGPFLVVSKRLKDGDKIRPVQKKEENKQETASK</sequence>
<dbReference type="Gene3D" id="2.40.30.170">
    <property type="match status" value="1"/>
</dbReference>
<evidence type="ECO:0000256" key="5">
    <source>
        <dbReference type="SAM" id="MobiDB-lite"/>
    </source>
</evidence>
<dbReference type="InterPro" id="IPR058625">
    <property type="entry name" value="MdtA-like_BSH"/>
</dbReference>
<evidence type="ECO:0000313" key="9">
    <source>
        <dbReference type="EMBL" id="MBT1701648.1"/>
    </source>
</evidence>
<evidence type="ECO:0000256" key="4">
    <source>
        <dbReference type="SAM" id="Coils"/>
    </source>
</evidence>
<keyword evidence="3 4" id="KW-0175">Coiled coil</keyword>
<name>A0ABS5VKU4_9BACT</name>
<dbReference type="PANTHER" id="PTHR32347">
    <property type="entry name" value="EFFLUX SYSTEM COMPONENT YKNX-RELATED"/>
    <property type="match status" value="1"/>
</dbReference>
<protein>
    <submittedName>
        <fullName evidence="9">Efflux RND transporter periplasmic adaptor subunit</fullName>
    </submittedName>
</protein>
<evidence type="ECO:0000256" key="1">
    <source>
        <dbReference type="ARBA" id="ARBA00004196"/>
    </source>
</evidence>
<dbReference type="Pfam" id="PF26002">
    <property type="entry name" value="Beta-barrel_AprE"/>
    <property type="match status" value="1"/>
</dbReference>
<dbReference type="InterPro" id="IPR058982">
    <property type="entry name" value="Beta-barrel_AprE"/>
</dbReference>
<accession>A0ABS5VKU4</accession>
<reference evidence="9 10" key="1">
    <citation type="submission" date="2021-05" db="EMBL/GenBank/DDBJ databases">
        <title>A Polyphasic approach of four new species of the genus Ohtaekwangia: Ohtaekwangia histidinii sp. nov., Ohtaekwangia cretensis sp. nov., Ohtaekwangia indiensis sp. nov., Ohtaekwangia reichenbachii sp. nov. from diverse environment.</title>
        <authorList>
            <person name="Octaviana S."/>
        </authorList>
    </citation>
    <scope>NUCLEOTIDE SEQUENCE [LARGE SCALE GENOMIC DNA]</scope>
    <source>
        <strain evidence="9 10">PWU20</strain>
    </source>
</reference>
<dbReference type="Gene3D" id="2.40.420.20">
    <property type="match status" value="1"/>
</dbReference>
<keyword evidence="10" id="KW-1185">Reference proteome</keyword>
<keyword evidence="6" id="KW-0812">Transmembrane</keyword>
<feature type="coiled-coil region" evidence="4">
    <location>
        <begin position="105"/>
        <end position="149"/>
    </location>
</feature>
<evidence type="ECO:0000313" key="10">
    <source>
        <dbReference type="Proteomes" id="UP000772618"/>
    </source>
</evidence>
<evidence type="ECO:0000256" key="6">
    <source>
        <dbReference type="SAM" id="Phobius"/>
    </source>
</evidence>
<proteinExistence type="inferred from homology"/>
<dbReference type="InterPro" id="IPR050465">
    <property type="entry name" value="UPF0194_transport"/>
</dbReference>
<comment type="similarity">
    <text evidence="2">Belongs to the membrane fusion protein (MFP) (TC 8.A.1) family.</text>
</comment>
<dbReference type="PANTHER" id="PTHR32347:SF14">
    <property type="entry name" value="EFFLUX SYSTEM COMPONENT YKNX-RELATED"/>
    <property type="match status" value="1"/>
</dbReference>
<feature type="domain" description="Multidrug resistance protein MdtA-like barrel-sandwich hybrid" evidence="7">
    <location>
        <begin position="68"/>
        <end position="227"/>
    </location>
</feature>
<dbReference type="Gene3D" id="2.40.50.100">
    <property type="match status" value="1"/>
</dbReference>
<dbReference type="NCBIfam" id="TIGR01730">
    <property type="entry name" value="RND_mfp"/>
    <property type="match status" value="1"/>
</dbReference>
<dbReference type="EMBL" id="JAHESD010000001">
    <property type="protein sequence ID" value="MBT1701648.1"/>
    <property type="molecule type" value="Genomic_DNA"/>
</dbReference>
<keyword evidence="6" id="KW-0472">Membrane</keyword>